<accession>A0A448XQ75</accession>
<evidence type="ECO:0000313" key="3">
    <source>
        <dbReference type="Proteomes" id="UP000784294"/>
    </source>
</evidence>
<name>A0A448XQ75_9PLAT</name>
<organism evidence="2 3">
    <name type="scientific">Protopolystoma xenopodis</name>
    <dbReference type="NCBI Taxonomy" id="117903"/>
    <lineage>
        <taxon>Eukaryota</taxon>
        <taxon>Metazoa</taxon>
        <taxon>Spiralia</taxon>
        <taxon>Lophotrochozoa</taxon>
        <taxon>Platyhelminthes</taxon>
        <taxon>Monogenea</taxon>
        <taxon>Polyopisthocotylea</taxon>
        <taxon>Polystomatidea</taxon>
        <taxon>Polystomatidae</taxon>
        <taxon>Protopolystoma</taxon>
    </lineage>
</organism>
<evidence type="ECO:0000256" key="1">
    <source>
        <dbReference type="SAM" id="MobiDB-lite"/>
    </source>
</evidence>
<comment type="caution">
    <text evidence="2">The sequence shown here is derived from an EMBL/GenBank/DDBJ whole genome shotgun (WGS) entry which is preliminary data.</text>
</comment>
<feature type="region of interest" description="Disordered" evidence="1">
    <location>
        <begin position="51"/>
        <end position="76"/>
    </location>
</feature>
<keyword evidence="3" id="KW-1185">Reference proteome</keyword>
<protein>
    <submittedName>
        <fullName evidence="2">Uncharacterized protein</fullName>
    </submittedName>
</protein>
<evidence type="ECO:0000313" key="2">
    <source>
        <dbReference type="EMBL" id="VEL42142.1"/>
    </source>
</evidence>
<dbReference type="AlphaFoldDB" id="A0A448XQ75"/>
<dbReference type="EMBL" id="CAAALY010272778">
    <property type="protein sequence ID" value="VEL42142.1"/>
    <property type="molecule type" value="Genomic_DNA"/>
</dbReference>
<sequence length="192" mass="20598">MCVCACVRRAVCDGAECTDGCRQDEAMSLHFAFVMPTGSTWRRELRGQGHSCGLLPTSRRASDSGGSDDSSGPRWAAAGLGNQVARQRATCLGCLRHGGKISISRALGQPGSQLAEIAGPPLASSCWPIITQDHHETLKMGVTWLCQSYRSIDFSISHIHSCSPPPPSLCLTVASVISRYTLFQRALPLQLN</sequence>
<proteinExistence type="predicted"/>
<gene>
    <name evidence="2" type="ORF">PXEA_LOCUS35582</name>
</gene>
<reference evidence="2" key="1">
    <citation type="submission" date="2018-11" db="EMBL/GenBank/DDBJ databases">
        <authorList>
            <consortium name="Pathogen Informatics"/>
        </authorList>
    </citation>
    <scope>NUCLEOTIDE SEQUENCE</scope>
</reference>
<dbReference type="Proteomes" id="UP000784294">
    <property type="component" value="Unassembled WGS sequence"/>
</dbReference>
<feature type="compositionally biased region" description="Low complexity" evidence="1">
    <location>
        <begin position="63"/>
        <end position="72"/>
    </location>
</feature>